<feature type="domain" description="Thiamine pyrophosphate enzyme TPP-binding" evidence="5">
    <location>
        <begin position="407"/>
        <end position="553"/>
    </location>
</feature>
<evidence type="ECO:0000259" key="4">
    <source>
        <dbReference type="Pfam" id="PF00205"/>
    </source>
</evidence>
<dbReference type="RefSeq" id="WP_379743153.1">
    <property type="nucleotide sequence ID" value="NZ_JBHSVN010000001.1"/>
</dbReference>
<sequence length="557" mass="59417">MTRSGADYFVEAIQEYGVEYLFGNPGTTEVPIVEAADRSDLEYVLGVHEDIAVGMASGYACTRREHGDETPVGVVNLHIAPGMAHGLGNLYGAARANAPVIVTTGAHKTATQHQEPILQGDVVEMTRQYTKWSAEVKDSTAIPSMLRRAFKVATTPPMGPVFLAFPVDTLLGEVSEPIRPYTPTPELGPGRPEGIERAAEIIADGEEATIIAGAQIAWDGEDAIDEAVRLAEASGARVHGEVLQSAIAFPTGHDQWISAAGKSADALREIHDADTLLLLGCSHHTPTLGHTEPITPPDTDVVAVGTNPWEIGKNEPVDVSLLGDVSETLEALADAVEDRVPESERERRLEAVREFKAAKASGADDADGDGAETERFLSKPELADAIAEVAPEAYLVDESVTTRGALYTQIEMGPRQLHGNKSGGLGYGLPAAVGAAIAENDRENPRSVIGTVGDGSYLYYPHSLYSAARYDVDLTVLVSNNHNYRILKDNAARVLGERGEDPEFSMMDFDPGVDFVQNAESHGADAASAETYEELVDELESAIDDDGANVIDVAVRD</sequence>
<evidence type="ECO:0000259" key="6">
    <source>
        <dbReference type="Pfam" id="PF02776"/>
    </source>
</evidence>
<evidence type="ECO:0000256" key="1">
    <source>
        <dbReference type="ARBA" id="ARBA00007812"/>
    </source>
</evidence>
<accession>A0ABD5UTB4</accession>
<dbReference type="AlphaFoldDB" id="A0ABD5UTB4"/>
<dbReference type="GO" id="GO:0019752">
    <property type="term" value="P:carboxylic acid metabolic process"/>
    <property type="evidence" value="ECO:0007669"/>
    <property type="project" value="UniProtKB-ARBA"/>
</dbReference>
<evidence type="ECO:0000256" key="2">
    <source>
        <dbReference type="ARBA" id="ARBA00023052"/>
    </source>
</evidence>
<name>A0ABD5UTB4_9EURY</name>
<dbReference type="CDD" id="cd02002">
    <property type="entry name" value="TPP_BFDC"/>
    <property type="match status" value="1"/>
</dbReference>
<comment type="caution">
    <text evidence="7">The sequence shown here is derived from an EMBL/GenBank/DDBJ whole genome shotgun (WGS) entry which is preliminary data.</text>
</comment>
<feature type="domain" description="Thiamine pyrophosphate enzyme N-terminal TPP-binding" evidence="6">
    <location>
        <begin position="4"/>
        <end position="116"/>
    </location>
</feature>
<dbReference type="EMBL" id="JBHSXL010000008">
    <property type="protein sequence ID" value="MFC6892621.1"/>
    <property type="molecule type" value="Genomic_DNA"/>
</dbReference>
<comment type="similarity">
    <text evidence="1 3">Belongs to the TPP enzyme family.</text>
</comment>
<organism evidence="7 8">
    <name type="scientific">Halopenitus salinus</name>
    <dbReference type="NCBI Taxonomy" id="1198295"/>
    <lineage>
        <taxon>Archaea</taxon>
        <taxon>Methanobacteriati</taxon>
        <taxon>Methanobacteriota</taxon>
        <taxon>Stenosarchaea group</taxon>
        <taxon>Halobacteria</taxon>
        <taxon>Halobacteriales</taxon>
        <taxon>Haloferacaceae</taxon>
        <taxon>Halopenitus</taxon>
    </lineage>
</organism>
<keyword evidence="2 3" id="KW-0786">Thiamine pyrophosphate</keyword>
<dbReference type="GO" id="GO:0006520">
    <property type="term" value="P:amino acid metabolic process"/>
    <property type="evidence" value="ECO:0007669"/>
    <property type="project" value="UniProtKB-ARBA"/>
</dbReference>
<keyword evidence="8" id="KW-1185">Reference proteome</keyword>
<dbReference type="CDD" id="cd07035">
    <property type="entry name" value="TPP_PYR_POX_like"/>
    <property type="match status" value="1"/>
</dbReference>
<dbReference type="InterPro" id="IPR045229">
    <property type="entry name" value="TPP_enz"/>
</dbReference>
<dbReference type="Pfam" id="PF00205">
    <property type="entry name" value="TPP_enzyme_M"/>
    <property type="match status" value="1"/>
</dbReference>
<dbReference type="GO" id="GO:0044272">
    <property type="term" value="P:sulfur compound biosynthetic process"/>
    <property type="evidence" value="ECO:0007669"/>
    <property type="project" value="UniProtKB-ARBA"/>
</dbReference>
<dbReference type="Proteomes" id="UP001596296">
    <property type="component" value="Unassembled WGS sequence"/>
</dbReference>
<dbReference type="InterPro" id="IPR029035">
    <property type="entry name" value="DHS-like_NAD/FAD-binding_dom"/>
</dbReference>
<dbReference type="Pfam" id="PF02776">
    <property type="entry name" value="TPP_enzyme_N"/>
    <property type="match status" value="1"/>
</dbReference>
<gene>
    <name evidence="7" type="ORF">ACFQE9_08385</name>
</gene>
<evidence type="ECO:0000256" key="3">
    <source>
        <dbReference type="RuleBase" id="RU362132"/>
    </source>
</evidence>
<evidence type="ECO:0000259" key="5">
    <source>
        <dbReference type="Pfam" id="PF02775"/>
    </source>
</evidence>
<evidence type="ECO:0000313" key="7">
    <source>
        <dbReference type="EMBL" id="MFC6892621.1"/>
    </source>
</evidence>
<dbReference type="SUPFAM" id="SSF52467">
    <property type="entry name" value="DHS-like NAD/FAD-binding domain"/>
    <property type="match status" value="1"/>
</dbReference>
<dbReference type="Pfam" id="PF02775">
    <property type="entry name" value="TPP_enzyme_C"/>
    <property type="match status" value="1"/>
</dbReference>
<protein>
    <submittedName>
        <fullName evidence="7">Thiamine pyrophosphate-binding protein</fullName>
    </submittedName>
</protein>
<dbReference type="InterPro" id="IPR012000">
    <property type="entry name" value="Thiamin_PyroP_enz_cen_dom"/>
</dbReference>
<dbReference type="InterPro" id="IPR029061">
    <property type="entry name" value="THDP-binding"/>
</dbReference>
<dbReference type="Gene3D" id="3.40.50.1220">
    <property type="entry name" value="TPP-binding domain"/>
    <property type="match status" value="1"/>
</dbReference>
<feature type="domain" description="Thiamine pyrophosphate enzyme central" evidence="4">
    <location>
        <begin position="195"/>
        <end position="332"/>
    </location>
</feature>
<dbReference type="PANTHER" id="PTHR18968:SF13">
    <property type="entry name" value="ACETOLACTATE SYNTHASE CATALYTIC SUBUNIT, MITOCHONDRIAL"/>
    <property type="match status" value="1"/>
</dbReference>
<dbReference type="Gene3D" id="3.40.50.970">
    <property type="match status" value="2"/>
</dbReference>
<dbReference type="InterPro" id="IPR012001">
    <property type="entry name" value="Thiamin_PyroP_enz_TPP-bd_dom"/>
</dbReference>
<reference evidence="7 8" key="1">
    <citation type="journal article" date="2019" name="Int. J. Syst. Evol. Microbiol.">
        <title>The Global Catalogue of Microorganisms (GCM) 10K type strain sequencing project: providing services to taxonomists for standard genome sequencing and annotation.</title>
        <authorList>
            <consortium name="The Broad Institute Genomics Platform"/>
            <consortium name="The Broad Institute Genome Sequencing Center for Infectious Disease"/>
            <person name="Wu L."/>
            <person name="Ma J."/>
        </authorList>
    </citation>
    <scope>NUCLEOTIDE SEQUENCE [LARGE SCALE GENOMIC DNA]</scope>
    <source>
        <strain evidence="7 8">SKJ47</strain>
    </source>
</reference>
<dbReference type="SUPFAM" id="SSF52518">
    <property type="entry name" value="Thiamin diphosphate-binding fold (THDP-binding)"/>
    <property type="match status" value="2"/>
</dbReference>
<proteinExistence type="inferred from homology"/>
<dbReference type="InterPro" id="IPR011766">
    <property type="entry name" value="TPP_enzyme_TPP-bd"/>
</dbReference>
<dbReference type="PANTHER" id="PTHR18968">
    <property type="entry name" value="THIAMINE PYROPHOSPHATE ENZYMES"/>
    <property type="match status" value="1"/>
</dbReference>
<evidence type="ECO:0000313" key="8">
    <source>
        <dbReference type="Proteomes" id="UP001596296"/>
    </source>
</evidence>